<evidence type="ECO:0000259" key="1">
    <source>
        <dbReference type="Pfam" id="PF13338"/>
    </source>
</evidence>
<keyword evidence="3" id="KW-1185">Reference proteome</keyword>
<evidence type="ECO:0000313" key="2">
    <source>
        <dbReference type="EMBL" id="KPL75495.1"/>
    </source>
</evidence>
<dbReference type="EMBL" id="LGCL01000027">
    <property type="protein sequence ID" value="KPL75495.1"/>
    <property type="molecule type" value="Genomic_DNA"/>
</dbReference>
<dbReference type="OrthoDB" id="191172at2"/>
<feature type="domain" description="AbiEi antitoxin N-terminal" evidence="1">
    <location>
        <begin position="8"/>
        <end position="56"/>
    </location>
</feature>
<dbReference type="InterPro" id="IPR025159">
    <property type="entry name" value="AbiEi_N"/>
</dbReference>
<name>A0A0P6Y1N8_9CHLR</name>
<dbReference type="Pfam" id="PF13338">
    <property type="entry name" value="AbiEi_4"/>
    <property type="match status" value="1"/>
</dbReference>
<accession>A0A0P6Y1N8</accession>
<comment type="caution">
    <text evidence="2">The sequence shown here is derived from an EMBL/GenBank/DDBJ whole genome shotgun (WGS) entry which is preliminary data.</text>
</comment>
<sequence length="218" mass="25208">MKSIILSSFDSLPYFTMEAVKQLLGVESVAAGTIQTALYRWMKAGQIIQLKKGVYMTRRFFEQHRAIVDFAPMVSAILIPQSYLSLEYILQRNGILTEMTYPVTAVTLKQTRVFENTLGTFAYRNIKADLYRGFLFSEYMGIPIAQATVAKALFDFLYFRPWKSSRRLAGYDLAEDLRLNLDDFSENDQVEFESFVEISKSKKMEQILKALRKTVWQP</sequence>
<dbReference type="STRING" id="1134406.ADN00_12655"/>
<reference evidence="2 3" key="1">
    <citation type="submission" date="2015-07" db="EMBL/GenBank/DDBJ databases">
        <title>Genome sequence of Ornatilinea apprima DSM 23815.</title>
        <authorList>
            <person name="Hemp J."/>
            <person name="Ward L.M."/>
            <person name="Pace L.A."/>
            <person name="Fischer W.W."/>
        </authorList>
    </citation>
    <scope>NUCLEOTIDE SEQUENCE [LARGE SCALE GENOMIC DNA]</scope>
    <source>
        <strain evidence="2 3">P3M-1</strain>
    </source>
</reference>
<dbReference type="RefSeq" id="WP_075063385.1">
    <property type="nucleotide sequence ID" value="NZ_LGCL01000027.1"/>
</dbReference>
<evidence type="ECO:0000313" key="3">
    <source>
        <dbReference type="Proteomes" id="UP000050417"/>
    </source>
</evidence>
<dbReference type="AlphaFoldDB" id="A0A0P6Y1N8"/>
<organism evidence="2 3">
    <name type="scientific">Ornatilinea apprima</name>
    <dbReference type="NCBI Taxonomy" id="1134406"/>
    <lineage>
        <taxon>Bacteria</taxon>
        <taxon>Bacillati</taxon>
        <taxon>Chloroflexota</taxon>
        <taxon>Anaerolineae</taxon>
        <taxon>Anaerolineales</taxon>
        <taxon>Anaerolineaceae</taxon>
        <taxon>Ornatilinea</taxon>
    </lineage>
</organism>
<gene>
    <name evidence="2" type="ORF">ADN00_12655</name>
</gene>
<dbReference type="Proteomes" id="UP000050417">
    <property type="component" value="Unassembled WGS sequence"/>
</dbReference>
<proteinExistence type="predicted"/>
<protein>
    <recommendedName>
        <fullName evidence="1">AbiEi antitoxin N-terminal domain-containing protein</fullName>
    </recommendedName>
</protein>